<accession>A0ACD5YNX0</accession>
<sequence>MATVAHHPKGVQVPFTKTSSRAKITPLPGPPCHGTQLGLGPWVTMLSKIEWAYALGGKLKAPREARPKRPCSGVRPPSGRTYDRGDAGGHRRQRQPRYRAATLSHLFVPVRSSAPARRTEGSSRESPQTLAMVMPVAAAGDPLLVRNTCIMAHVDHGKTTLADHLVAYGSGGGLLTPKWAGQARFMDHLPEERARAITMKSAAVALRHGAHRVHLIDSPGHLDFCSEVSAAARLADSALILVDVVDGVHVQTHAALRKAFAERLRPCLVLNKLDRLITELRLEPEEAYRRLSYIVAQVNSVYSDLRSGSYFSSLLDGPAPTQDVDDEDAFVPQKGNVVFACARDGWGFRIHDFAALYAQAHPDMTSRLLGGLWGAYCWDKKHKKVVGKDTMASMTNQQPMFAEFVLKPLWKAYKEGLKENGASWLRDQVVSRYSLKVSQRELQNKEPEKVLQAVLKAWLPLAETVMTMLVDCTPDPIAAQRFRVPKLMPKRELVSGVAAEHVSIVADADKVRRCVKACSTSARAPVVVFVSKMFGLAYKDLPSSGVDGELLNHTTNGSDDECFLAFARVFSGVLRAGQKVFVLSPMYDPLKGDITGKHLKEVELQHLYEMQGQDLRAVASVGAGNLVAIQGLGDHIMKTATLSSTRNCWPFASMMFQVSPLLKVAIEPSNLTDLGAFVNGLRLLNQADPLVECTQENGQYLLAAAGNVHLELCIKNLKERFAKNVEVNVSEPLVSFKETIQGGVGLKESLKGPQEFVARTAPDGKFAVRVKVIRLPDALIKVLEENEKLLSQTIEGQTARSNTATGLQLSQDDGRSVEKLRQHMLSAIIDCELEGISSQVDKVKLEHYRKTLLGYLQRIWALGPSQTGPNLLLSPNVRSSSGATTSQDGREGILVCGTCHISEKLGFTSEGFVVLLTVPLLPNPRILDLPLPDPSPSPRLPAPPLLPDPPAAFFSPSLFSDTKNPQPCPHPPASSPPAAARAAQSKGANDDTAREDGAGRGYHGCRRYRSTSRRSVASGRGQPRWREGGGASVAHLGDRGERTGTTTGGRPQLPSLLRLALIVEQIILNISELDRDLYNLEKSIYLGMQDQVYLMSFYRIVHVLWSMVRIWS</sequence>
<protein>
    <submittedName>
        <fullName evidence="1">Uncharacterized protein</fullName>
    </submittedName>
</protein>
<name>A0ACD5YNX0_AVESA</name>
<reference evidence="1" key="2">
    <citation type="submission" date="2025-09" db="UniProtKB">
        <authorList>
            <consortium name="EnsemblPlants"/>
        </authorList>
    </citation>
    <scope>IDENTIFICATION</scope>
</reference>
<dbReference type="Proteomes" id="UP001732700">
    <property type="component" value="Chromosome 6A"/>
</dbReference>
<evidence type="ECO:0000313" key="1">
    <source>
        <dbReference type="EnsemblPlants" id="AVESA.00010b.r2.6AG1009990.1.CDS"/>
    </source>
</evidence>
<evidence type="ECO:0000313" key="2">
    <source>
        <dbReference type="Proteomes" id="UP001732700"/>
    </source>
</evidence>
<organism evidence="1 2">
    <name type="scientific">Avena sativa</name>
    <name type="common">Oat</name>
    <dbReference type="NCBI Taxonomy" id="4498"/>
    <lineage>
        <taxon>Eukaryota</taxon>
        <taxon>Viridiplantae</taxon>
        <taxon>Streptophyta</taxon>
        <taxon>Embryophyta</taxon>
        <taxon>Tracheophyta</taxon>
        <taxon>Spermatophyta</taxon>
        <taxon>Magnoliopsida</taxon>
        <taxon>Liliopsida</taxon>
        <taxon>Poales</taxon>
        <taxon>Poaceae</taxon>
        <taxon>BOP clade</taxon>
        <taxon>Pooideae</taxon>
        <taxon>Poodae</taxon>
        <taxon>Poeae</taxon>
        <taxon>Poeae Chloroplast Group 1 (Aveneae type)</taxon>
        <taxon>Aveninae</taxon>
        <taxon>Avena</taxon>
    </lineage>
</organism>
<keyword evidence="2" id="KW-1185">Reference proteome</keyword>
<dbReference type="EnsemblPlants" id="AVESA.00010b.r2.6AG1009990.1">
    <property type="protein sequence ID" value="AVESA.00010b.r2.6AG1009990.1.CDS"/>
    <property type="gene ID" value="AVESA.00010b.r2.6AG1009990"/>
</dbReference>
<reference evidence="1" key="1">
    <citation type="submission" date="2021-05" db="EMBL/GenBank/DDBJ databases">
        <authorList>
            <person name="Scholz U."/>
            <person name="Mascher M."/>
            <person name="Fiebig A."/>
        </authorList>
    </citation>
    <scope>NUCLEOTIDE SEQUENCE [LARGE SCALE GENOMIC DNA]</scope>
</reference>
<proteinExistence type="predicted"/>